<dbReference type="InterPro" id="IPR011611">
    <property type="entry name" value="PfkB_dom"/>
</dbReference>
<keyword evidence="4" id="KW-0418">Kinase</keyword>
<sequence length="330" mass="33928">MAHLSAEPAAGSAARPASIVTLTVNPALDVSTSTETLVAEHKMRCGPSRVNAGGGGVNVSRVIERLGGHSTAIYAVGGATGQAYRQLLEAEGLIGRAIAIAGATRENITIDETSTGKQYRFVLQGPSLADTEWKQCLRATEAAMHLGGYVVPSGSLAPEMPDDFYARVARRARELGVRCVLDASGAALALAVEEGVYLVKPSGRELGELVGATVLSIDEKIDAARELVGRGTVEIVALTLGGDGAVLVTAEGATRLASPPITVRSTVGAGDSFVGAMVLRLAQGRDLATAFRAGVAAGAATATTEATELCHRDDVERFEADLARDAATAH</sequence>
<evidence type="ECO:0000259" key="7">
    <source>
        <dbReference type="Pfam" id="PF00294"/>
    </source>
</evidence>
<dbReference type="PIRSF" id="PIRSF000535">
    <property type="entry name" value="1PFK/6PFK/LacC"/>
    <property type="match status" value="1"/>
</dbReference>
<dbReference type="PROSITE" id="PS00584">
    <property type="entry name" value="PFKB_KINASES_2"/>
    <property type="match status" value="1"/>
</dbReference>
<dbReference type="Proteomes" id="UP001060039">
    <property type="component" value="Chromosome"/>
</dbReference>
<dbReference type="EMBL" id="CP101497">
    <property type="protein sequence ID" value="UTT63637.1"/>
    <property type="molecule type" value="Genomic_DNA"/>
</dbReference>
<organism evidence="8 9">
    <name type="scientific">Microcella humidisoli</name>
    <dbReference type="NCBI Taxonomy" id="2963406"/>
    <lineage>
        <taxon>Bacteria</taxon>
        <taxon>Bacillati</taxon>
        <taxon>Actinomycetota</taxon>
        <taxon>Actinomycetes</taxon>
        <taxon>Micrococcales</taxon>
        <taxon>Microbacteriaceae</taxon>
        <taxon>Microcella</taxon>
    </lineage>
</organism>
<dbReference type="NCBIfam" id="TIGR03168">
    <property type="entry name" value="1-PFK"/>
    <property type="match status" value="1"/>
</dbReference>
<comment type="similarity">
    <text evidence="1">Belongs to the carbohydrate kinase PfkB family.</text>
</comment>
<dbReference type="SUPFAM" id="SSF53613">
    <property type="entry name" value="Ribokinase-like"/>
    <property type="match status" value="1"/>
</dbReference>
<evidence type="ECO:0000256" key="3">
    <source>
        <dbReference type="ARBA" id="ARBA00022741"/>
    </source>
</evidence>
<dbReference type="PROSITE" id="PS00583">
    <property type="entry name" value="PFKB_KINASES_1"/>
    <property type="match status" value="1"/>
</dbReference>
<keyword evidence="3" id="KW-0547">Nucleotide-binding</keyword>
<keyword evidence="5" id="KW-0067">ATP-binding</keyword>
<evidence type="ECO:0000256" key="1">
    <source>
        <dbReference type="ARBA" id="ARBA00010688"/>
    </source>
</evidence>
<dbReference type="PANTHER" id="PTHR46566:SF2">
    <property type="entry name" value="ATP-DEPENDENT 6-PHOSPHOFRUCTOKINASE ISOZYME 2"/>
    <property type="match status" value="1"/>
</dbReference>
<evidence type="ECO:0000256" key="2">
    <source>
        <dbReference type="ARBA" id="ARBA00022679"/>
    </source>
</evidence>
<dbReference type="CDD" id="cd01164">
    <property type="entry name" value="FruK_PfkB_like"/>
    <property type="match status" value="1"/>
</dbReference>
<dbReference type="RefSeq" id="WP_255160770.1">
    <property type="nucleotide sequence ID" value="NZ_CP101497.1"/>
</dbReference>
<dbReference type="Gene3D" id="3.40.1190.20">
    <property type="match status" value="1"/>
</dbReference>
<evidence type="ECO:0000256" key="5">
    <source>
        <dbReference type="ARBA" id="ARBA00022840"/>
    </source>
</evidence>
<evidence type="ECO:0000256" key="4">
    <source>
        <dbReference type="ARBA" id="ARBA00022777"/>
    </source>
</evidence>
<keyword evidence="9" id="KW-1185">Reference proteome</keyword>
<dbReference type="InterPro" id="IPR029056">
    <property type="entry name" value="Ribokinase-like"/>
</dbReference>
<evidence type="ECO:0000256" key="6">
    <source>
        <dbReference type="PIRNR" id="PIRNR000535"/>
    </source>
</evidence>
<feature type="domain" description="Carbohydrate kinase PfkB" evidence="7">
    <location>
        <begin position="39"/>
        <end position="310"/>
    </location>
</feature>
<dbReference type="InterPro" id="IPR017583">
    <property type="entry name" value="Tagatose/fructose_Pkinase"/>
</dbReference>
<proteinExistence type="inferred from homology"/>
<keyword evidence="2 6" id="KW-0808">Transferase</keyword>
<protein>
    <submittedName>
        <fullName evidence="8">1-phosphofructokinase family hexose kinase</fullName>
    </submittedName>
</protein>
<dbReference type="InterPro" id="IPR002173">
    <property type="entry name" value="Carboh/pur_kinase_PfkB_CS"/>
</dbReference>
<dbReference type="Pfam" id="PF00294">
    <property type="entry name" value="PfkB"/>
    <property type="match status" value="1"/>
</dbReference>
<name>A0ABY5FZT6_9MICO</name>
<accession>A0ABY5FZT6</accession>
<reference evidence="8" key="1">
    <citation type="submission" date="2022-07" db="EMBL/GenBank/DDBJ databases">
        <title>Taxonomic analysis of Microcella humidisoli nov. sp., isolated from riverside soil.</title>
        <authorList>
            <person name="Molina K.M."/>
            <person name="Kim S.B."/>
        </authorList>
    </citation>
    <scope>NUCLEOTIDE SEQUENCE</scope>
    <source>
        <strain evidence="8">MMS21-STM10</strain>
    </source>
</reference>
<dbReference type="PANTHER" id="PTHR46566">
    <property type="entry name" value="1-PHOSPHOFRUCTOKINASE-RELATED"/>
    <property type="match status" value="1"/>
</dbReference>
<evidence type="ECO:0000313" key="9">
    <source>
        <dbReference type="Proteomes" id="UP001060039"/>
    </source>
</evidence>
<gene>
    <name evidence="8" type="ORF">NNL39_05935</name>
</gene>
<evidence type="ECO:0000313" key="8">
    <source>
        <dbReference type="EMBL" id="UTT63637.1"/>
    </source>
</evidence>